<dbReference type="GO" id="GO:0022857">
    <property type="term" value="F:transmembrane transporter activity"/>
    <property type="evidence" value="ECO:0007669"/>
    <property type="project" value="InterPro"/>
</dbReference>
<evidence type="ECO:0000256" key="7">
    <source>
        <dbReference type="SAM" id="MobiDB-lite"/>
    </source>
</evidence>
<evidence type="ECO:0000313" key="11">
    <source>
        <dbReference type="Proteomes" id="UP000717696"/>
    </source>
</evidence>
<evidence type="ECO:0000256" key="3">
    <source>
        <dbReference type="ARBA" id="ARBA00022692"/>
    </source>
</evidence>
<evidence type="ECO:0000256" key="6">
    <source>
        <dbReference type="ARBA" id="ARBA00023180"/>
    </source>
</evidence>
<feature type="transmembrane region" description="Helical" evidence="8">
    <location>
        <begin position="64"/>
        <end position="87"/>
    </location>
</feature>
<dbReference type="Pfam" id="PF07690">
    <property type="entry name" value="MFS_1"/>
    <property type="match status" value="1"/>
</dbReference>
<accession>A0A9P9JG16</accession>
<evidence type="ECO:0000256" key="8">
    <source>
        <dbReference type="SAM" id="Phobius"/>
    </source>
</evidence>
<feature type="transmembrane region" description="Helical" evidence="8">
    <location>
        <begin position="384"/>
        <end position="408"/>
    </location>
</feature>
<sequence length="491" mass="51960">MAVIKWPREGKPPVLLKLRSSAGLIVTCCSFAVFTDIFLYAVIVPIMPFSLETQVGIEANRVQYWVSISLAVYGAALLVFSPIWGYIADRIGNRRLPMLVGLVMLTAATVILCLSKTLAMFMAGRALQGISASLTWTVGLALVIDSVDSKDVGKATGWIGMSTSLGVLSAPLLGGVVYAKGGYYQVFSMCFGLLAVDIALRLAIIEVKEAKRWLDQAANLPSLDPEGNPQGTLKGSHGVTAEGALTTPLPEKRAEDAQPEVPVTPQEASRTSQSPLGTLVKLLRQPRLLSALWGTVVQALIVTSFDSTLPLLVSDTFGWNSVGGGLIFLPVILPSFGSPAIGALGDRFGPKWLATFGFFFATPFLICLRFVSEDSMADKVLLCGLLVGIGIAMAFVFGPLMAEINWAVQGDEQGDGQSSDEVPVAQAYGLYNMAFSAGTMLGPIMGGLIRDSSGFGTVGWALAIVSFLSAIPQLIWTGGPLGVKFQAGSRS</sequence>
<dbReference type="EMBL" id="JAGMUU010000002">
    <property type="protein sequence ID" value="KAH7160046.1"/>
    <property type="molecule type" value="Genomic_DNA"/>
</dbReference>
<dbReference type="SUPFAM" id="SSF103473">
    <property type="entry name" value="MFS general substrate transporter"/>
    <property type="match status" value="1"/>
</dbReference>
<protein>
    <submittedName>
        <fullName evidence="10">Major facilitator superfamily domain-containing protein</fullName>
    </submittedName>
</protein>
<dbReference type="InterPro" id="IPR020846">
    <property type="entry name" value="MFS_dom"/>
</dbReference>
<evidence type="ECO:0000256" key="1">
    <source>
        <dbReference type="ARBA" id="ARBA00004141"/>
    </source>
</evidence>
<name>A0A9P9JG16_9HYPO</name>
<dbReference type="InterPro" id="IPR036259">
    <property type="entry name" value="MFS_trans_sf"/>
</dbReference>
<evidence type="ECO:0000256" key="4">
    <source>
        <dbReference type="ARBA" id="ARBA00022989"/>
    </source>
</evidence>
<evidence type="ECO:0000256" key="5">
    <source>
        <dbReference type="ARBA" id="ARBA00023136"/>
    </source>
</evidence>
<comment type="caution">
    <text evidence="10">The sequence shown here is derived from an EMBL/GenBank/DDBJ whole genome shotgun (WGS) entry which is preliminary data.</text>
</comment>
<feature type="transmembrane region" description="Helical" evidence="8">
    <location>
        <begin position="126"/>
        <end position="144"/>
    </location>
</feature>
<feature type="transmembrane region" description="Helical" evidence="8">
    <location>
        <begin position="21"/>
        <end position="44"/>
    </location>
</feature>
<dbReference type="Proteomes" id="UP000717696">
    <property type="component" value="Unassembled WGS sequence"/>
</dbReference>
<keyword evidence="6" id="KW-0325">Glycoprotein</keyword>
<organism evidence="10 11">
    <name type="scientific">Dactylonectria estremocensis</name>
    <dbReference type="NCBI Taxonomy" id="1079267"/>
    <lineage>
        <taxon>Eukaryota</taxon>
        <taxon>Fungi</taxon>
        <taxon>Dikarya</taxon>
        <taxon>Ascomycota</taxon>
        <taxon>Pezizomycotina</taxon>
        <taxon>Sordariomycetes</taxon>
        <taxon>Hypocreomycetidae</taxon>
        <taxon>Hypocreales</taxon>
        <taxon>Nectriaceae</taxon>
        <taxon>Dactylonectria</taxon>
    </lineage>
</organism>
<comment type="subcellular location">
    <subcellularLocation>
        <location evidence="1">Membrane</location>
        <topology evidence="1">Multi-pass membrane protein</topology>
    </subcellularLocation>
</comment>
<keyword evidence="5 8" id="KW-0472">Membrane</keyword>
<keyword evidence="2" id="KW-0813">Transport</keyword>
<feature type="transmembrane region" description="Helical" evidence="8">
    <location>
        <begin position="156"/>
        <end position="178"/>
    </location>
</feature>
<dbReference type="OrthoDB" id="5086884at2759"/>
<dbReference type="PROSITE" id="PS50850">
    <property type="entry name" value="MFS"/>
    <property type="match status" value="1"/>
</dbReference>
<dbReference type="GO" id="GO:0016020">
    <property type="term" value="C:membrane"/>
    <property type="evidence" value="ECO:0007669"/>
    <property type="project" value="UniProtKB-SubCell"/>
</dbReference>
<keyword evidence="4 8" id="KW-1133">Transmembrane helix</keyword>
<dbReference type="Gene3D" id="1.20.1250.20">
    <property type="entry name" value="MFS general substrate transporter like domains"/>
    <property type="match status" value="1"/>
</dbReference>
<reference evidence="10" key="1">
    <citation type="journal article" date="2021" name="Nat. Commun.">
        <title>Genetic determinants of endophytism in the Arabidopsis root mycobiome.</title>
        <authorList>
            <person name="Mesny F."/>
            <person name="Miyauchi S."/>
            <person name="Thiergart T."/>
            <person name="Pickel B."/>
            <person name="Atanasova L."/>
            <person name="Karlsson M."/>
            <person name="Huettel B."/>
            <person name="Barry K.W."/>
            <person name="Haridas S."/>
            <person name="Chen C."/>
            <person name="Bauer D."/>
            <person name="Andreopoulos W."/>
            <person name="Pangilinan J."/>
            <person name="LaButti K."/>
            <person name="Riley R."/>
            <person name="Lipzen A."/>
            <person name="Clum A."/>
            <person name="Drula E."/>
            <person name="Henrissat B."/>
            <person name="Kohler A."/>
            <person name="Grigoriev I.V."/>
            <person name="Martin F.M."/>
            <person name="Hacquard S."/>
        </authorList>
    </citation>
    <scope>NUCLEOTIDE SEQUENCE</scope>
    <source>
        <strain evidence="10">MPI-CAGE-AT-0021</strain>
    </source>
</reference>
<feature type="domain" description="Major facilitator superfamily (MFS) profile" evidence="9">
    <location>
        <begin position="25"/>
        <end position="481"/>
    </location>
</feature>
<feature type="transmembrane region" description="Helical" evidence="8">
    <location>
        <begin position="184"/>
        <end position="204"/>
    </location>
</feature>
<feature type="transmembrane region" description="Helical" evidence="8">
    <location>
        <begin position="99"/>
        <end position="120"/>
    </location>
</feature>
<feature type="transmembrane region" description="Helical" evidence="8">
    <location>
        <begin position="455"/>
        <end position="476"/>
    </location>
</feature>
<feature type="region of interest" description="Disordered" evidence="7">
    <location>
        <begin position="219"/>
        <end position="272"/>
    </location>
</feature>
<evidence type="ECO:0000256" key="2">
    <source>
        <dbReference type="ARBA" id="ARBA00022448"/>
    </source>
</evidence>
<gene>
    <name evidence="10" type="ORF">B0J13DRAFT_119721</name>
</gene>
<keyword evidence="3 8" id="KW-0812">Transmembrane</keyword>
<dbReference type="InterPro" id="IPR011701">
    <property type="entry name" value="MFS"/>
</dbReference>
<feature type="transmembrane region" description="Helical" evidence="8">
    <location>
        <begin position="429"/>
        <end position="449"/>
    </location>
</feature>
<dbReference type="CDD" id="cd17325">
    <property type="entry name" value="MFS_MdtG_SLC18_like"/>
    <property type="match status" value="1"/>
</dbReference>
<proteinExistence type="predicted"/>
<keyword evidence="11" id="KW-1185">Reference proteome</keyword>
<evidence type="ECO:0000313" key="10">
    <source>
        <dbReference type="EMBL" id="KAH7160046.1"/>
    </source>
</evidence>
<feature type="transmembrane region" description="Helical" evidence="8">
    <location>
        <begin position="352"/>
        <end position="372"/>
    </location>
</feature>
<evidence type="ECO:0000259" key="9">
    <source>
        <dbReference type="PROSITE" id="PS50850"/>
    </source>
</evidence>
<feature type="transmembrane region" description="Helical" evidence="8">
    <location>
        <begin position="325"/>
        <end position="345"/>
    </location>
</feature>
<dbReference type="InterPro" id="IPR050930">
    <property type="entry name" value="MFS_Vesicular_Transporter"/>
</dbReference>
<dbReference type="AlphaFoldDB" id="A0A9P9JG16"/>
<dbReference type="PANTHER" id="PTHR23506">
    <property type="entry name" value="GH10249P"/>
    <property type="match status" value="1"/>
</dbReference>
<dbReference type="PANTHER" id="PTHR23506:SF23">
    <property type="entry name" value="GH10249P"/>
    <property type="match status" value="1"/>
</dbReference>